<name>A0A511R1C1_9DEIN</name>
<dbReference type="EMBL" id="BJXL01000043">
    <property type="protein sequence ID" value="GEM83404.1"/>
    <property type="molecule type" value="Genomic_DNA"/>
</dbReference>
<reference evidence="1 2" key="1">
    <citation type="submission" date="2019-07" db="EMBL/GenBank/DDBJ databases">
        <title>Whole genome shotgun sequence of Meiothermus hypogaeus NBRC 106114.</title>
        <authorList>
            <person name="Hosoyama A."/>
            <person name="Uohara A."/>
            <person name="Ohji S."/>
            <person name="Ichikawa N."/>
        </authorList>
    </citation>
    <scope>NUCLEOTIDE SEQUENCE [LARGE SCALE GENOMIC DNA]</scope>
    <source>
        <strain evidence="1 2">NBRC 106114</strain>
    </source>
</reference>
<organism evidence="1 2">
    <name type="scientific">Meiothermus hypogaeus NBRC 106114</name>
    <dbReference type="NCBI Taxonomy" id="1227553"/>
    <lineage>
        <taxon>Bacteria</taxon>
        <taxon>Thermotogati</taxon>
        <taxon>Deinococcota</taxon>
        <taxon>Deinococci</taxon>
        <taxon>Thermales</taxon>
        <taxon>Thermaceae</taxon>
        <taxon>Meiothermus</taxon>
    </lineage>
</organism>
<dbReference type="Proteomes" id="UP000321197">
    <property type="component" value="Unassembled WGS sequence"/>
</dbReference>
<comment type="caution">
    <text evidence="1">The sequence shown here is derived from an EMBL/GenBank/DDBJ whole genome shotgun (WGS) entry which is preliminary data.</text>
</comment>
<accession>A0A511R1C1</accession>
<evidence type="ECO:0000313" key="2">
    <source>
        <dbReference type="Proteomes" id="UP000321197"/>
    </source>
</evidence>
<dbReference type="RefSeq" id="WP_119341463.1">
    <property type="nucleotide sequence ID" value="NZ_BJXL01000043.1"/>
</dbReference>
<proteinExistence type="predicted"/>
<dbReference type="OrthoDB" id="26158at2"/>
<dbReference type="AlphaFoldDB" id="A0A511R1C1"/>
<protein>
    <recommendedName>
        <fullName evidence="3">DUF3809 domain-containing protein</fullName>
    </recommendedName>
</protein>
<evidence type="ECO:0008006" key="3">
    <source>
        <dbReference type="Google" id="ProtNLM"/>
    </source>
</evidence>
<sequence>MVLEKSFSLRLPEPPEHLLMPERVFAGKPPFGELTRQDTSLEGYLVAEAPLFGEIHFPFHSRIHPEGHAAHLEALPLPDPPAFWAELEGFGEVVAGGIDYRLTLRIHATLPQGEKWGGRALGRLAEAAFERNVERVLARLAQV</sequence>
<dbReference type="Gene3D" id="3.30.530.70">
    <property type="entry name" value="Uncharacterised protein PF12723, DUF3809"/>
    <property type="match status" value="1"/>
</dbReference>
<gene>
    <name evidence="1" type="ORF">MHY01S_15700</name>
</gene>
<dbReference type="InterPro" id="IPR024219">
    <property type="entry name" value="DUF3809"/>
</dbReference>
<dbReference type="Pfam" id="PF12723">
    <property type="entry name" value="DUF3809"/>
    <property type="match status" value="1"/>
</dbReference>
<evidence type="ECO:0000313" key="1">
    <source>
        <dbReference type="EMBL" id="GEM83404.1"/>
    </source>
</evidence>